<feature type="region of interest" description="Disordered" evidence="1">
    <location>
        <begin position="229"/>
        <end position="326"/>
    </location>
</feature>
<reference evidence="2" key="1">
    <citation type="submission" date="2021-03" db="EMBL/GenBank/DDBJ databases">
        <title>Comparative genomics and phylogenomic investigation of the class Geoglossomycetes provide insights into ecological specialization and systematics.</title>
        <authorList>
            <person name="Melie T."/>
            <person name="Pirro S."/>
            <person name="Miller A.N."/>
            <person name="Quandt A."/>
        </authorList>
    </citation>
    <scope>NUCLEOTIDE SEQUENCE</scope>
    <source>
        <strain evidence="2">CAQ_001_2017</strain>
    </source>
</reference>
<evidence type="ECO:0000313" key="3">
    <source>
        <dbReference type="Proteomes" id="UP000750711"/>
    </source>
</evidence>
<feature type="compositionally biased region" description="Polar residues" evidence="1">
    <location>
        <begin position="104"/>
        <end position="125"/>
    </location>
</feature>
<sequence length="379" mass="42281">MPSNGNGVLGYSMPSNGNGALVYPMSNEYPFPPHLNNDDFFMLYSNIDPLLLEYDNNNNNPSPPQLNNSIDPLPAELDNNNIDPLLPVELDNNNIDPLLPGFNGTPQINNNDPFPLQLNNSNNLFPVQPNGDNNPSQQLNNSNNNTFPPQLNSSNDSSSPPQLNSSNDSSLSQLDNNTYLLDNNNNNNVPFPLVPNNSSSTMLLGPYIDPFLLQPFDPLLLDPVVYAQDDPFPRKSTKNRPLLPKGSTSNPPPKTIPYYNLQPSSSSNWVDNDGNYKYPPPPEPEEALVDDPLQMSPNFFPLPSGNKRPPPGPGSSPRPSHILRNPDNDYHMMRNFEGRNTPYFNQHRLQLYRYCLSWVCKPGGKTERIRWFAISGMGP</sequence>
<comment type="caution">
    <text evidence="2">The sequence shown here is derived from an EMBL/GenBank/DDBJ whole genome shotgun (WGS) entry which is preliminary data.</text>
</comment>
<feature type="compositionally biased region" description="Polar residues" evidence="1">
    <location>
        <begin position="261"/>
        <end position="270"/>
    </location>
</feature>
<feature type="region of interest" description="Disordered" evidence="1">
    <location>
        <begin position="97"/>
        <end position="183"/>
    </location>
</feature>
<accession>A0A9P8IDW6</accession>
<proteinExistence type="predicted"/>
<protein>
    <submittedName>
        <fullName evidence="2">Uncharacterized protein</fullName>
    </submittedName>
</protein>
<gene>
    <name evidence="2" type="ORF">GP486_008636</name>
</gene>
<dbReference type="Proteomes" id="UP000750711">
    <property type="component" value="Unassembled WGS sequence"/>
</dbReference>
<feature type="compositionally biased region" description="Low complexity" evidence="1">
    <location>
        <begin position="133"/>
        <end position="183"/>
    </location>
</feature>
<dbReference type="EMBL" id="JAGHQM010003642">
    <property type="protein sequence ID" value="KAH0542488.1"/>
    <property type="molecule type" value="Genomic_DNA"/>
</dbReference>
<evidence type="ECO:0000256" key="1">
    <source>
        <dbReference type="SAM" id="MobiDB-lite"/>
    </source>
</evidence>
<dbReference type="AlphaFoldDB" id="A0A9P8IDW6"/>
<organism evidence="2 3">
    <name type="scientific">Trichoglossum hirsutum</name>
    <dbReference type="NCBI Taxonomy" id="265104"/>
    <lineage>
        <taxon>Eukaryota</taxon>
        <taxon>Fungi</taxon>
        <taxon>Dikarya</taxon>
        <taxon>Ascomycota</taxon>
        <taxon>Pezizomycotina</taxon>
        <taxon>Geoglossomycetes</taxon>
        <taxon>Geoglossales</taxon>
        <taxon>Geoglossaceae</taxon>
        <taxon>Trichoglossum</taxon>
    </lineage>
</organism>
<keyword evidence="3" id="KW-1185">Reference proteome</keyword>
<evidence type="ECO:0000313" key="2">
    <source>
        <dbReference type="EMBL" id="KAH0542488.1"/>
    </source>
</evidence>
<name>A0A9P8IDW6_9PEZI</name>